<protein>
    <submittedName>
        <fullName evidence="1">Phage virion morphogenesis protein</fullName>
    </submittedName>
</protein>
<evidence type="ECO:0000313" key="1">
    <source>
        <dbReference type="EMBL" id="MBP5857291.1"/>
    </source>
</evidence>
<dbReference type="Proteomes" id="UP000672602">
    <property type="component" value="Unassembled WGS sequence"/>
</dbReference>
<dbReference type="EMBL" id="JAGMWN010000004">
    <property type="protein sequence ID" value="MBP5857291.1"/>
    <property type="molecule type" value="Genomic_DNA"/>
</dbReference>
<comment type="caution">
    <text evidence="1">The sequence shown here is derived from an EMBL/GenBank/DDBJ whole genome shotgun (WGS) entry which is preliminary data.</text>
</comment>
<accession>A0A8J7V2L4</accession>
<dbReference type="RefSeq" id="WP_210681881.1">
    <property type="nucleotide sequence ID" value="NZ_JAGMWN010000004.1"/>
</dbReference>
<reference evidence="1" key="1">
    <citation type="submission" date="2021-04" db="EMBL/GenBank/DDBJ databases">
        <authorList>
            <person name="Zhang D.-C."/>
        </authorList>
    </citation>
    <scope>NUCLEOTIDE SEQUENCE</scope>
    <source>
        <strain evidence="1">CGMCC 1.15697</strain>
    </source>
</reference>
<dbReference type="Pfam" id="PF05069">
    <property type="entry name" value="Phage_tail_S"/>
    <property type="match status" value="1"/>
</dbReference>
<name>A0A8J7V2L4_9PROT</name>
<organism evidence="1 2">
    <name type="scientific">Marivibrio halodurans</name>
    <dbReference type="NCBI Taxonomy" id="2039722"/>
    <lineage>
        <taxon>Bacteria</taxon>
        <taxon>Pseudomonadati</taxon>
        <taxon>Pseudomonadota</taxon>
        <taxon>Alphaproteobacteria</taxon>
        <taxon>Rhodospirillales</taxon>
        <taxon>Rhodospirillaceae</taxon>
        <taxon>Marivibrio</taxon>
    </lineage>
</organism>
<gene>
    <name evidence="1" type="ORF">KAJ83_09745</name>
</gene>
<sequence>MAGVSARIDVTTDELRPVLAGLIAAGEDLSPAMDAIGVEMVASTLDRFEREAGPDGTPWQKSARAEADGGKTLTHYGHLRGSLTHLFGPDSTEWGSNLIYAAIHQEGGTITASSADALRFQLPDGGFATVQSVTMPARPYLGLDDGDEADILDILADHFGDAAVGGRMH</sequence>
<dbReference type="InterPro" id="IPR006522">
    <property type="entry name" value="Phage_virion_morphogenesis"/>
</dbReference>
<dbReference type="AlphaFoldDB" id="A0A8J7V2L4"/>
<dbReference type="NCBIfam" id="TIGR01635">
    <property type="entry name" value="tail_comp_S"/>
    <property type="match status" value="1"/>
</dbReference>
<evidence type="ECO:0000313" key="2">
    <source>
        <dbReference type="Proteomes" id="UP000672602"/>
    </source>
</evidence>
<keyword evidence="2" id="KW-1185">Reference proteome</keyword>
<proteinExistence type="predicted"/>